<evidence type="ECO:0000256" key="9">
    <source>
        <dbReference type="HAMAP-Rule" id="MF_01014"/>
    </source>
</evidence>
<evidence type="ECO:0000256" key="2">
    <source>
        <dbReference type="ARBA" id="ARBA00004496"/>
    </source>
</evidence>
<feature type="active site" description="Proton acceptor" evidence="9">
    <location>
        <position position="12"/>
    </location>
</feature>
<dbReference type="EC" id="5.3.1.16" evidence="9 11"/>
<dbReference type="EMBL" id="CP041242">
    <property type="protein sequence ID" value="QDH70392.1"/>
    <property type="molecule type" value="Genomic_DNA"/>
</dbReference>
<gene>
    <name evidence="9 12" type="primary">hisA</name>
    <name evidence="12" type="ORF">FKV23_10070</name>
</gene>
<keyword evidence="13" id="KW-1185">Reference proteome</keyword>
<dbReference type="GO" id="GO:0000105">
    <property type="term" value="P:L-histidine biosynthetic process"/>
    <property type="evidence" value="ECO:0007669"/>
    <property type="project" value="UniProtKB-UniRule"/>
</dbReference>
<dbReference type="AlphaFoldDB" id="A0A514BSM6"/>
<dbReference type="UniPathway" id="UPA00031">
    <property type="reaction ID" value="UER00009"/>
</dbReference>
<keyword evidence="5 9" id="KW-0963">Cytoplasm</keyword>
<dbReference type="SUPFAM" id="SSF51366">
    <property type="entry name" value="Ribulose-phoshate binding barrel"/>
    <property type="match status" value="1"/>
</dbReference>
<evidence type="ECO:0000256" key="11">
    <source>
        <dbReference type="RuleBase" id="RU003658"/>
    </source>
</evidence>
<keyword evidence="7 9" id="KW-0368">Histidine biosynthesis</keyword>
<evidence type="ECO:0000256" key="10">
    <source>
        <dbReference type="RuleBase" id="RU003657"/>
    </source>
</evidence>
<dbReference type="InterPro" id="IPR044524">
    <property type="entry name" value="Isoase_HisA-like"/>
</dbReference>
<evidence type="ECO:0000256" key="8">
    <source>
        <dbReference type="ARBA" id="ARBA00023235"/>
    </source>
</evidence>
<dbReference type="OrthoDB" id="9807749at2"/>
<dbReference type="CDD" id="cd04732">
    <property type="entry name" value="HisA"/>
    <property type="match status" value="1"/>
</dbReference>
<comment type="similarity">
    <text evidence="4 9 10">Belongs to the HisA/HisF family.</text>
</comment>
<proteinExistence type="inferred from homology"/>
<dbReference type="InterPro" id="IPR023016">
    <property type="entry name" value="HisA/PriA"/>
</dbReference>
<evidence type="ECO:0000256" key="1">
    <source>
        <dbReference type="ARBA" id="ARBA00000901"/>
    </source>
</evidence>
<dbReference type="GO" id="GO:0005737">
    <property type="term" value="C:cytoplasm"/>
    <property type="evidence" value="ECO:0007669"/>
    <property type="project" value="UniProtKB-SubCell"/>
</dbReference>
<evidence type="ECO:0000313" key="13">
    <source>
        <dbReference type="Proteomes" id="UP000317199"/>
    </source>
</evidence>
<comment type="pathway">
    <text evidence="3 9 11">Amino-acid biosynthesis; L-histidine biosynthesis; L-histidine from 5-phospho-alpha-D-ribose 1-diphosphate: step 4/9.</text>
</comment>
<dbReference type="RefSeq" id="WP_141623727.1">
    <property type="nucleotide sequence ID" value="NZ_CP041242.1"/>
</dbReference>
<dbReference type="InterPro" id="IPR006063">
    <property type="entry name" value="HisA_bact_arch"/>
</dbReference>
<dbReference type="GO" id="GO:0003949">
    <property type="term" value="F:1-(5-phosphoribosyl)-5-[(5-phosphoribosylamino)methylideneamino]imidazole-4-carboxamide isomerase activity"/>
    <property type="evidence" value="ECO:0007669"/>
    <property type="project" value="UniProtKB-UniRule"/>
</dbReference>
<organism evidence="12 13">
    <name type="scientific">Marilutibacter alkalisoli</name>
    <dbReference type="NCBI Taxonomy" id="2591633"/>
    <lineage>
        <taxon>Bacteria</taxon>
        <taxon>Pseudomonadati</taxon>
        <taxon>Pseudomonadota</taxon>
        <taxon>Gammaproteobacteria</taxon>
        <taxon>Lysobacterales</taxon>
        <taxon>Lysobacteraceae</taxon>
        <taxon>Marilutibacter</taxon>
    </lineage>
</organism>
<dbReference type="Pfam" id="PF00977">
    <property type="entry name" value="His_biosynth"/>
    <property type="match status" value="1"/>
</dbReference>
<keyword evidence="8 9" id="KW-0413">Isomerase</keyword>
<dbReference type="NCBIfam" id="TIGR00007">
    <property type="entry name" value="1-(5-phosphoribosyl)-5-[(5-phosphoribosylamino)methylideneamino]imidazole-4-carboxamide isomerase"/>
    <property type="match status" value="1"/>
</dbReference>
<reference evidence="12 13" key="1">
    <citation type="submission" date="2019-06" db="EMBL/GenBank/DDBJ databases">
        <title>Lysobacter alkalisoli sp. nov. isolated from saline-alkali soil.</title>
        <authorList>
            <person name="Sun J.-Q."/>
            <person name="Xu L."/>
        </authorList>
    </citation>
    <scope>NUCLEOTIDE SEQUENCE [LARGE SCALE GENOMIC DNA]</scope>
    <source>
        <strain evidence="12 13">SJ-36</strain>
    </source>
</reference>
<dbReference type="PANTHER" id="PTHR43090:SF2">
    <property type="entry name" value="1-(5-PHOSPHORIBOSYL)-5-[(5-PHOSPHORIBOSYLAMINO)METHYLIDENEAMINO] IMIDAZOLE-4-CARBOXAMIDE ISOMERASE"/>
    <property type="match status" value="1"/>
</dbReference>
<dbReference type="HAMAP" id="MF_01014">
    <property type="entry name" value="HisA"/>
    <property type="match status" value="1"/>
</dbReference>
<evidence type="ECO:0000256" key="3">
    <source>
        <dbReference type="ARBA" id="ARBA00005133"/>
    </source>
</evidence>
<evidence type="ECO:0000256" key="6">
    <source>
        <dbReference type="ARBA" id="ARBA00022605"/>
    </source>
</evidence>
<dbReference type="KEGG" id="lyj:FKV23_10070"/>
<name>A0A514BSM6_9GAMM</name>
<sequence>MSAGFELYPAIDVRDGRTVRLHQGDYARETRYEDAPLVLAKRYAAAGARWLHLVDLDAARAGGYTLAPLLRRIDTETGMQVQTGGGIRSEADVEALLEAGATRVVVGSLAVREPETVAGWIDRFGARRITVALDARRVDGSWQLPVAGWTQDSGVGLETMLAYYANAGLQHLLCTDIDRDGTLGGPNIDLYRHIAAAASGLRVQASGGMRDIADIAAAHEAGCAGAVLGKALLDGRFALADALAEAAC</sequence>
<dbReference type="PANTHER" id="PTHR43090">
    <property type="entry name" value="1-(5-PHOSPHORIBOSYL)-5-[(5-PHOSPHORIBOSYLAMINO)METHYLIDENEAMINO] IMIDAZOLE-4-CARBOXAMIDE ISOMERASE"/>
    <property type="match status" value="1"/>
</dbReference>
<protein>
    <recommendedName>
        <fullName evidence="9 11">1-(5-phosphoribosyl)-5-[(5-phosphoribosylamino)methylideneamino] imidazole-4-carboxamide isomerase</fullName>
        <ecNumber evidence="9 11">5.3.1.16</ecNumber>
    </recommendedName>
    <alternativeName>
        <fullName evidence="9">Phosphoribosylformimino-5-aminoimidazole carboxamide ribotide isomerase</fullName>
    </alternativeName>
</protein>
<evidence type="ECO:0000256" key="4">
    <source>
        <dbReference type="ARBA" id="ARBA00009667"/>
    </source>
</evidence>
<accession>A0A514BSM6</accession>
<comment type="catalytic activity">
    <reaction evidence="1 9 11">
        <text>1-(5-phospho-beta-D-ribosyl)-5-[(5-phospho-beta-D-ribosylamino)methylideneamino]imidazole-4-carboxamide = 5-[(5-phospho-1-deoxy-D-ribulos-1-ylimino)methylamino]-1-(5-phospho-beta-D-ribosyl)imidazole-4-carboxamide</text>
        <dbReference type="Rhea" id="RHEA:15469"/>
        <dbReference type="ChEBI" id="CHEBI:58435"/>
        <dbReference type="ChEBI" id="CHEBI:58525"/>
        <dbReference type="EC" id="5.3.1.16"/>
    </reaction>
</comment>
<dbReference type="GO" id="GO:0000162">
    <property type="term" value="P:L-tryptophan biosynthetic process"/>
    <property type="evidence" value="ECO:0007669"/>
    <property type="project" value="TreeGrafter"/>
</dbReference>
<dbReference type="InterPro" id="IPR006062">
    <property type="entry name" value="His_biosynth"/>
</dbReference>
<dbReference type="FunFam" id="3.20.20.70:FF:000009">
    <property type="entry name" value="1-(5-phosphoribosyl)-5-[(5-phosphoribosylamino)methylideneamino] imidazole-4-carboxamide isomerase"/>
    <property type="match status" value="1"/>
</dbReference>
<dbReference type="Proteomes" id="UP000317199">
    <property type="component" value="Chromosome"/>
</dbReference>
<feature type="active site" description="Proton donor" evidence="9">
    <location>
        <position position="134"/>
    </location>
</feature>
<keyword evidence="6 9" id="KW-0028">Amino-acid biosynthesis</keyword>
<evidence type="ECO:0000256" key="5">
    <source>
        <dbReference type="ARBA" id="ARBA00022490"/>
    </source>
</evidence>
<evidence type="ECO:0000256" key="7">
    <source>
        <dbReference type="ARBA" id="ARBA00023102"/>
    </source>
</evidence>
<dbReference type="InterPro" id="IPR011060">
    <property type="entry name" value="RibuloseP-bd_barrel"/>
</dbReference>
<evidence type="ECO:0000313" key="12">
    <source>
        <dbReference type="EMBL" id="QDH70392.1"/>
    </source>
</evidence>
<dbReference type="Gene3D" id="3.20.20.70">
    <property type="entry name" value="Aldolase class I"/>
    <property type="match status" value="1"/>
</dbReference>
<comment type="subcellular location">
    <subcellularLocation>
        <location evidence="2 9 11">Cytoplasm</location>
    </subcellularLocation>
</comment>
<dbReference type="InterPro" id="IPR013785">
    <property type="entry name" value="Aldolase_TIM"/>
</dbReference>